<dbReference type="Proteomes" id="UP000014730">
    <property type="component" value="Segment"/>
</dbReference>
<protein>
    <submittedName>
        <fullName evidence="1">Structural protein</fullName>
    </submittedName>
</protein>
<dbReference type="KEGG" id="vg:16880955"/>
<evidence type="ECO:0000313" key="2">
    <source>
        <dbReference type="Proteomes" id="UP000014730"/>
    </source>
</evidence>
<dbReference type="RefSeq" id="YP_008241778.1">
    <property type="nucleotide sequence ID" value="NC_021799.1"/>
</dbReference>
<evidence type="ECO:0000313" key="1">
    <source>
        <dbReference type="EMBL" id="AGO47375.1"/>
    </source>
</evidence>
<dbReference type="EMBL" id="KC821607">
    <property type="protein sequence ID" value="AGO47375.1"/>
    <property type="molecule type" value="Genomic_DNA"/>
</dbReference>
<accession>R9ZXW7</accession>
<name>R9ZXW7_9CAUD</name>
<keyword evidence="2" id="KW-1185">Reference proteome</keyword>
<reference evidence="1 2" key="1">
    <citation type="journal article" date="2013" name="Proc. Natl. Acad. Sci. U.S.A.">
        <title>Twelve previously unknown phage genera are ubiquitous in global oceans.</title>
        <authorList>
            <person name="Holmfeldt K."/>
            <person name="Solonenko N."/>
            <person name="Shah M."/>
            <person name="Corrier K."/>
            <person name="Riemann L."/>
            <person name="Verberkmoes N.C."/>
            <person name="Sullivan M.B."/>
        </authorList>
    </citation>
    <scope>NUCLEOTIDE SEQUENCE [LARGE SCALE GENOMIC DNA]</scope>
    <source>
        <strain evidence="1">Phi19:1</strain>
    </source>
</reference>
<organism evidence="1 2">
    <name type="scientific">Cellulophaga phage phi19:1</name>
    <dbReference type="NCBI Taxonomy" id="1327970"/>
    <lineage>
        <taxon>Viruses</taxon>
        <taxon>Duplodnaviria</taxon>
        <taxon>Heunggongvirae</taxon>
        <taxon>Uroviricota</taxon>
        <taxon>Caudoviricetes</taxon>
        <taxon>Assiduviridae</taxon>
        <taxon>Cellubavirus</taxon>
        <taxon>Cellubavirus phi19una</taxon>
    </lineage>
</organism>
<sequence length="387" mass="43656">MLNGSDTFGSKCDYLSLSLSNPALFTALDIRSTMLSRGRISVIDLNTEKEIPKDDFLKVISNPNPFQSQNDFVRQHEWFKSLGTNVVRIIKIRDSGKANDIKNVRYLNNLIPSCINWKDVNKLNQMVISERDFNQLQERVIEYTVGDKKYPIKISDLEFFYDVSNGMVNDSVFKSTSRIDALLPSLHNISEAQKAKNINLQFSSKFVATNKAQEMNTRQPLEVDEKNEIERAIFSSGIMATNADVDIKSLANDMRKLMYDESTAADAAKVFGTYGISKEVLSWFADGSSTYDNADAGMIDFIQNTIQFSADDFCNTWSNAFNYLEQGKKIVMTFDHLPSMQKVEVNRIEFIKTKAEILKALVDSGASFETAIKMVGFDDLKKGATNV</sequence>
<gene>
    <name evidence="1" type="ORF">Phi19:1_gp085</name>
</gene>
<proteinExistence type="predicted"/>
<dbReference type="GeneID" id="16880955"/>
<reference evidence="2" key="2">
    <citation type="submission" date="2013-03" db="EMBL/GenBank/DDBJ databases">
        <title>The Cellulophaga phages: a novel, diverse, and globally ubiquitous model system.</title>
        <authorList>
            <person name="Holmfeldt K."/>
            <person name="Solonenko N."/>
            <person name="Shah M."/>
            <person name="Corrier K."/>
            <person name="Riemann L."/>
            <person name="VerBerkmoes N.C."/>
            <person name="Sullivan M.B."/>
        </authorList>
    </citation>
    <scope>NUCLEOTIDE SEQUENCE [LARGE SCALE GENOMIC DNA]</scope>
</reference>